<sequence length="276" mass="31823">MEIIDFADNVYLKDGIWFSKNNRDISYPKEGNMNCYEIEKDSFWFQHRNNCILETVRFYSEHETFFDIGGGNGYVAKGLEDNNIKTVLVEPGLEGALNAKKRGLSNIICSTFEDAGIKVNSCKSIGLFDVVEHIADDQQFLMSVYSNLAVNGFVYITVPAYNFLWSKEDADAGHYRRYTKRQICRVLEDSGFKIQYATYIFSILPLPVFFFRTIPSFFWLKRNSSDLSKHKQEHSQRKGLIALILNFIWNKEISYIKQKKKIPFGGSCLVVAKKTS</sequence>
<dbReference type="InterPro" id="IPR029063">
    <property type="entry name" value="SAM-dependent_MTases_sf"/>
</dbReference>
<evidence type="ECO:0000313" key="2">
    <source>
        <dbReference type="EMBL" id="OYQ38526.1"/>
    </source>
</evidence>
<comment type="caution">
    <text evidence="2">The sequence shown here is derived from an EMBL/GenBank/DDBJ whole genome shotgun (WGS) entry which is preliminary data.</text>
</comment>
<keyword evidence="1" id="KW-0812">Transmembrane</keyword>
<dbReference type="Pfam" id="PF13489">
    <property type="entry name" value="Methyltransf_23"/>
    <property type="match status" value="1"/>
</dbReference>
<evidence type="ECO:0000313" key="3">
    <source>
        <dbReference type="Proteomes" id="UP000216035"/>
    </source>
</evidence>
<dbReference type="RefSeq" id="WP_094487525.1">
    <property type="nucleotide sequence ID" value="NZ_NOXX01000227.1"/>
</dbReference>
<keyword evidence="1" id="KW-0472">Membrane</keyword>
<evidence type="ECO:0008006" key="4">
    <source>
        <dbReference type="Google" id="ProtNLM"/>
    </source>
</evidence>
<name>A0A255ZAN9_9FLAO</name>
<keyword evidence="1" id="KW-1133">Transmembrane helix</keyword>
<accession>A0A255ZAN9</accession>
<dbReference type="AlphaFoldDB" id="A0A255ZAN9"/>
<evidence type="ECO:0000256" key="1">
    <source>
        <dbReference type="SAM" id="Phobius"/>
    </source>
</evidence>
<dbReference type="Gene3D" id="3.40.50.150">
    <property type="entry name" value="Vaccinia Virus protein VP39"/>
    <property type="match status" value="1"/>
</dbReference>
<proteinExistence type="predicted"/>
<dbReference type="OrthoDB" id="1524727at2"/>
<dbReference type="SUPFAM" id="SSF53335">
    <property type="entry name" value="S-adenosyl-L-methionine-dependent methyltransferases"/>
    <property type="match status" value="1"/>
</dbReference>
<organism evidence="2 3">
    <name type="scientific">Flavobacterium aurantiibacter</name>
    <dbReference type="NCBI Taxonomy" id="2023067"/>
    <lineage>
        <taxon>Bacteria</taxon>
        <taxon>Pseudomonadati</taxon>
        <taxon>Bacteroidota</taxon>
        <taxon>Flavobacteriia</taxon>
        <taxon>Flavobacteriales</taxon>
        <taxon>Flavobacteriaceae</taxon>
        <taxon>Flavobacterium</taxon>
    </lineage>
</organism>
<reference evidence="2 3" key="1">
    <citation type="submission" date="2017-07" db="EMBL/GenBank/DDBJ databases">
        <title>Flavobacterium cyanobacteriorum sp. nov., isolated from cyanobacterial aggregates in a eutrophic lake.</title>
        <authorList>
            <person name="Cai H."/>
        </authorList>
    </citation>
    <scope>NUCLEOTIDE SEQUENCE [LARGE SCALE GENOMIC DNA]</scope>
    <source>
        <strain evidence="2 3">TH167</strain>
    </source>
</reference>
<protein>
    <recommendedName>
        <fullName evidence="4">Methyltransferase type 11</fullName>
    </recommendedName>
</protein>
<feature type="transmembrane region" description="Helical" evidence="1">
    <location>
        <begin position="196"/>
        <end position="220"/>
    </location>
</feature>
<keyword evidence="3" id="KW-1185">Reference proteome</keyword>
<dbReference type="EMBL" id="NOXX01000227">
    <property type="protein sequence ID" value="OYQ38526.1"/>
    <property type="molecule type" value="Genomic_DNA"/>
</dbReference>
<gene>
    <name evidence="2" type="ORF">CHX27_14760</name>
</gene>
<dbReference type="Proteomes" id="UP000216035">
    <property type="component" value="Unassembled WGS sequence"/>
</dbReference>